<evidence type="ECO:0000256" key="1">
    <source>
        <dbReference type="SAM" id="SignalP"/>
    </source>
</evidence>
<dbReference type="GeneID" id="31363437"/>
<evidence type="ECO:0000259" key="2">
    <source>
        <dbReference type="SMART" id="SM01063"/>
    </source>
</evidence>
<protein>
    <recommendedName>
        <fullName evidence="2">Carbohydrate binding domain-containing protein</fullName>
    </recommendedName>
</protein>
<proteinExistence type="predicted"/>
<dbReference type="Pfam" id="PF09478">
    <property type="entry name" value="CBM49"/>
    <property type="match status" value="1"/>
</dbReference>
<feature type="chain" id="PRO_5003041224" description="Carbohydrate binding domain-containing protein" evidence="1">
    <location>
        <begin position="20"/>
        <end position="150"/>
    </location>
</feature>
<name>D3BHF5_HETP5</name>
<dbReference type="PANTHER" id="PTHR33239:SF8">
    <property type="entry name" value="CARBOHYDRATE BINDING DOMAIN-CONTAINING PROTEIN"/>
    <property type="match status" value="1"/>
</dbReference>
<dbReference type="GO" id="GO:0005201">
    <property type="term" value="F:extracellular matrix structural constituent"/>
    <property type="evidence" value="ECO:0007669"/>
    <property type="project" value="TreeGrafter"/>
</dbReference>
<keyword evidence="4" id="KW-1185">Reference proteome</keyword>
<dbReference type="SMART" id="SM01063">
    <property type="entry name" value="CBM49"/>
    <property type="match status" value="1"/>
</dbReference>
<dbReference type="RefSeq" id="XP_020431254.1">
    <property type="nucleotide sequence ID" value="XM_020578790.1"/>
</dbReference>
<evidence type="ECO:0000313" key="3">
    <source>
        <dbReference type="EMBL" id="EFA79132.1"/>
    </source>
</evidence>
<organism evidence="3 4">
    <name type="scientific">Heterostelium pallidum (strain ATCC 26659 / Pp 5 / PN500)</name>
    <name type="common">Cellular slime mold</name>
    <name type="synonym">Polysphondylium pallidum</name>
    <dbReference type="NCBI Taxonomy" id="670386"/>
    <lineage>
        <taxon>Eukaryota</taxon>
        <taxon>Amoebozoa</taxon>
        <taxon>Evosea</taxon>
        <taxon>Eumycetozoa</taxon>
        <taxon>Dictyostelia</taxon>
        <taxon>Acytosteliales</taxon>
        <taxon>Acytosteliaceae</taxon>
        <taxon>Heterostelium</taxon>
    </lineage>
</organism>
<dbReference type="Proteomes" id="UP000001396">
    <property type="component" value="Unassembled WGS sequence"/>
</dbReference>
<dbReference type="GO" id="GO:0030198">
    <property type="term" value="P:extracellular matrix organization"/>
    <property type="evidence" value="ECO:0007669"/>
    <property type="project" value="TreeGrafter"/>
</dbReference>
<gene>
    <name evidence="3" type="ORF">PPL_07957</name>
</gene>
<feature type="signal peptide" evidence="1">
    <location>
        <begin position="1"/>
        <end position="19"/>
    </location>
</feature>
<evidence type="ECO:0000313" key="4">
    <source>
        <dbReference type="Proteomes" id="UP000001396"/>
    </source>
</evidence>
<accession>D3BHF5</accession>
<dbReference type="InterPro" id="IPR052879">
    <property type="entry name" value="Dd_Spore_Germination_Stalk"/>
</dbReference>
<dbReference type="InParanoid" id="D3BHF5"/>
<dbReference type="GO" id="GO:0030246">
    <property type="term" value="F:carbohydrate binding"/>
    <property type="evidence" value="ECO:0007669"/>
    <property type="project" value="InterPro"/>
</dbReference>
<dbReference type="AlphaFoldDB" id="D3BHF5"/>
<dbReference type="InterPro" id="IPR019028">
    <property type="entry name" value="CBM_49"/>
</dbReference>
<comment type="caution">
    <text evidence="3">The sequence shown here is derived from an EMBL/GenBank/DDBJ whole genome shotgun (WGS) entry which is preliminary data.</text>
</comment>
<dbReference type="GO" id="GO:0031012">
    <property type="term" value="C:extracellular matrix"/>
    <property type="evidence" value="ECO:0007669"/>
    <property type="project" value="TreeGrafter"/>
</dbReference>
<keyword evidence="1" id="KW-0732">Signal</keyword>
<sequence>MISWFTLVLVVISVSVSSASMGFCDPNDCGVDQVCMLDNNAKHCILQNDVHNLAVTQVMEKTWVENGKNFTLYRVHIINFGVKTLKHISIQTDSTLDPRDNTSIWNIEFHNGFFTLPFYSFGIPAGGEFIFGYIDHGVKAPNLYIRSINF</sequence>
<reference evidence="3 4" key="1">
    <citation type="journal article" date="2011" name="Genome Res.">
        <title>Phylogeny-wide analysis of social amoeba genomes highlights ancient origins for complex intercellular communication.</title>
        <authorList>
            <person name="Heidel A.J."/>
            <person name="Lawal H.M."/>
            <person name="Felder M."/>
            <person name="Schilde C."/>
            <person name="Helps N.R."/>
            <person name="Tunggal B."/>
            <person name="Rivero F."/>
            <person name="John U."/>
            <person name="Schleicher M."/>
            <person name="Eichinger L."/>
            <person name="Platzer M."/>
            <person name="Noegel A.A."/>
            <person name="Schaap P."/>
            <person name="Gloeckner G."/>
        </authorList>
    </citation>
    <scope>NUCLEOTIDE SEQUENCE [LARGE SCALE GENOMIC DNA]</scope>
    <source>
        <strain evidence="4">ATCC 26659 / Pp 5 / PN500</strain>
    </source>
</reference>
<feature type="domain" description="Carbohydrate binding" evidence="2">
    <location>
        <begin position="53"/>
        <end position="135"/>
    </location>
</feature>
<dbReference type="PANTHER" id="PTHR33239">
    <property type="entry name" value="CELLULOSE-BINDING DOMAIN-CONTAINING PROTEIN-RELATED"/>
    <property type="match status" value="1"/>
</dbReference>
<dbReference type="EMBL" id="ADBJ01000036">
    <property type="protein sequence ID" value="EFA79132.1"/>
    <property type="molecule type" value="Genomic_DNA"/>
</dbReference>